<evidence type="ECO:0000256" key="2">
    <source>
        <dbReference type="ARBA" id="ARBA00004496"/>
    </source>
</evidence>
<keyword evidence="5" id="KW-0813">Transport</keyword>
<keyword evidence="13" id="KW-1185">Reference proteome</keyword>
<evidence type="ECO:0000256" key="11">
    <source>
        <dbReference type="SAM" id="MobiDB-lite"/>
    </source>
</evidence>
<dbReference type="InterPro" id="IPR038092">
    <property type="entry name" value="PHAX_RNA-binding_sf"/>
</dbReference>
<reference evidence="14" key="1">
    <citation type="submission" date="2025-08" db="UniProtKB">
        <authorList>
            <consortium name="RefSeq"/>
        </authorList>
    </citation>
    <scope>IDENTIFICATION</scope>
    <source>
        <tissue evidence="14">Gonads</tissue>
    </source>
</reference>
<feature type="compositionally biased region" description="Acidic residues" evidence="11">
    <location>
        <begin position="1"/>
        <end position="20"/>
    </location>
</feature>
<dbReference type="RefSeq" id="XP_030761067.1">
    <property type="nucleotide sequence ID" value="XM_030905207.1"/>
</dbReference>
<evidence type="ECO:0000256" key="7">
    <source>
        <dbReference type="ARBA" id="ARBA00022884"/>
    </source>
</evidence>
<dbReference type="InParanoid" id="A0A6J2YC89"/>
<feature type="compositionally biased region" description="Basic and acidic residues" evidence="11">
    <location>
        <begin position="364"/>
        <end position="375"/>
    </location>
</feature>
<feature type="compositionally biased region" description="Basic and acidic residues" evidence="11">
    <location>
        <begin position="36"/>
        <end position="48"/>
    </location>
</feature>
<dbReference type="Gene3D" id="1.10.10.1440">
    <property type="entry name" value="PHAX RNA-binding domain"/>
    <property type="match status" value="1"/>
</dbReference>
<evidence type="ECO:0000256" key="4">
    <source>
        <dbReference type="ARBA" id="ARBA00016856"/>
    </source>
</evidence>
<dbReference type="GO" id="GO:0005737">
    <property type="term" value="C:cytoplasm"/>
    <property type="evidence" value="ECO:0007669"/>
    <property type="project" value="UniProtKB-SubCell"/>
</dbReference>
<dbReference type="OrthoDB" id="20573at2759"/>
<dbReference type="FunFam" id="1.10.10.1440:FF:000001">
    <property type="entry name" value="phosphorylated adapter RNA export protein-like"/>
    <property type="match status" value="1"/>
</dbReference>
<evidence type="ECO:0000313" key="14">
    <source>
        <dbReference type="RefSeq" id="XP_030761067.1"/>
    </source>
</evidence>
<dbReference type="Pfam" id="PF10258">
    <property type="entry name" value="PHAX_RNA-bd"/>
    <property type="match status" value="1"/>
</dbReference>
<dbReference type="InterPro" id="IPR039047">
    <property type="entry name" value="PHAX"/>
</dbReference>
<comment type="subcellular location">
    <subcellularLocation>
        <location evidence="2">Cytoplasm</location>
    </subcellularLocation>
    <subcellularLocation>
        <location evidence="1">Nucleus</location>
    </subcellularLocation>
</comment>
<dbReference type="GO" id="GO:0003723">
    <property type="term" value="F:RNA binding"/>
    <property type="evidence" value="ECO:0007669"/>
    <property type="project" value="UniProtKB-KW"/>
</dbReference>
<evidence type="ECO:0000256" key="6">
    <source>
        <dbReference type="ARBA" id="ARBA00022490"/>
    </source>
</evidence>
<dbReference type="PANTHER" id="PTHR13135:SF0">
    <property type="entry name" value="PHOSPHORYLATED ADAPTER RNA EXPORT PROTEIN"/>
    <property type="match status" value="1"/>
</dbReference>
<dbReference type="KEGG" id="soy:115886139"/>
<dbReference type="FunCoup" id="A0A6J2YC89">
    <property type="interactions" value="1345"/>
</dbReference>
<evidence type="ECO:0000256" key="8">
    <source>
        <dbReference type="ARBA" id="ARBA00022927"/>
    </source>
</evidence>
<dbReference type="AlphaFoldDB" id="A0A6J2YC89"/>
<feature type="region of interest" description="Disordered" evidence="11">
    <location>
        <begin position="1"/>
        <end position="70"/>
    </location>
</feature>
<feature type="region of interest" description="Disordered" evidence="11">
    <location>
        <begin position="321"/>
        <end position="375"/>
    </location>
</feature>
<dbReference type="Proteomes" id="UP000504635">
    <property type="component" value="Unplaced"/>
</dbReference>
<keyword evidence="8" id="KW-0653">Protein transport</keyword>
<evidence type="ECO:0000256" key="1">
    <source>
        <dbReference type="ARBA" id="ARBA00004123"/>
    </source>
</evidence>
<dbReference type="InterPro" id="IPR019385">
    <property type="entry name" value="PHAX_RNA-binding_domain"/>
</dbReference>
<dbReference type="GO" id="GO:0006408">
    <property type="term" value="P:snRNA export from nucleus"/>
    <property type="evidence" value="ECO:0007669"/>
    <property type="project" value="InterPro"/>
</dbReference>
<evidence type="ECO:0000256" key="3">
    <source>
        <dbReference type="ARBA" id="ARBA00006094"/>
    </source>
</evidence>
<name>A0A6J2YC89_SITOR</name>
<keyword evidence="7" id="KW-0694">RNA-binding</keyword>
<evidence type="ECO:0000256" key="9">
    <source>
        <dbReference type="ARBA" id="ARBA00023242"/>
    </source>
</evidence>
<feature type="compositionally biased region" description="Polar residues" evidence="11">
    <location>
        <begin position="344"/>
        <end position="354"/>
    </location>
</feature>
<comment type="similarity">
    <text evidence="3">Belongs to the PHAX family.</text>
</comment>
<protein>
    <recommendedName>
        <fullName evidence="4">Phosphorylated adapter RNA export protein</fullName>
    </recommendedName>
    <alternativeName>
        <fullName evidence="10">RNA U small nuclear RNA export adapter protein</fullName>
    </alternativeName>
</protein>
<evidence type="ECO:0000259" key="12">
    <source>
        <dbReference type="Pfam" id="PF10258"/>
    </source>
</evidence>
<keyword evidence="9" id="KW-0539">Nucleus</keyword>
<dbReference type="GO" id="GO:0005634">
    <property type="term" value="C:nucleus"/>
    <property type="evidence" value="ECO:0007669"/>
    <property type="project" value="UniProtKB-SubCell"/>
</dbReference>
<dbReference type="GeneID" id="115886139"/>
<proteinExistence type="inferred from homology"/>
<gene>
    <name evidence="14" type="primary">LOC115886139</name>
</gene>
<dbReference type="GO" id="GO:0015031">
    <property type="term" value="P:protein transport"/>
    <property type="evidence" value="ECO:0007669"/>
    <property type="project" value="UniProtKB-KW"/>
</dbReference>
<evidence type="ECO:0000256" key="5">
    <source>
        <dbReference type="ARBA" id="ARBA00022448"/>
    </source>
</evidence>
<feature type="domain" description="Phosphorylated adapter RNA export protein RNA-binding" evidence="12">
    <location>
        <begin position="188"/>
        <end position="271"/>
    </location>
</feature>
<evidence type="ECO:0000256" key="10">
    <source>
        <dbReference type="ARBA" id="ARBA00030834"/>
    </source>
</evidence>
<accession>A0A6J2YC89</accession>
<sequence length="395" mass="45931">MDQDENNLEEGEIQDDDDTEVYTPLERPQTYALDIPQKRFPVDTHYSESEEEQQSSGSDSDLDVGIPRSKKPKKIKVIPKLIPKPNKLKKYDIWSTRAQEDVLAETMNSCDVSIRDRSRNVESYDYSLAAKMYEELEATQGNKRTRADRKNKLFRQKHRSNSPETEIKGTSRLIPDLKVDITSDINEIATDMANKLGEEREDLILRVLDVVGIERTFKIYEEAQRIEKEGGMLIMNQTRRRTPGGVFLFLVRHDKDLNLEERNKIFDEEKQKYKKIIKDKRKEKLQKIKDETKNERRELLPDLLNRAKLFAAQNSNREIKETDEVNCTNPPPSPETDHHESCDGTDSNPQNQISKDFLCSPQKLNDDGLEDSRGKLKTYDDDFLDISLDNEMDLF</sequence>
<keyword evidence="6" id="KW-0963">Cytoplasm</keyword>
<evidence type="ECO:0000313" key="13">
    <source>
        <dbReference type="Proteomes" id="UP000504635"/>
    </source>
</evidence>
<organism evidence="13 14">
    <name type="scientific">Sitophilus oryzae</name>
    <name type="common">Rice weevil</name>
    <name type="synonym">Curculio oryzae</name>
    <dbReference type="NCBI Taxonomy" id="7048"/>
    <lineage>
        <taxon>Eukaryota</taxon>
        <taxon>Metazoa</taxon>
        <taxon>Ecdysozoa</taxon>
        <taxon>Arthropoda</taxon>
        <taxon>Hexapoda</taxon>
        <taxon>Insecta</taxon>
        <taxon>Pterygota</taxon>
        <taxon>Neoptera</taxon>
        <taxon>Endopterygota</taxon>
        <taxon>Coleoptera</taxon>
        <taxon>Polyphaga</taxon>
        <taxon>Cucujiformia</taxon>
        <taxon>Curculionidae</taxon>
        <taxon>Dryophthorinae</taxon>
        <taxon>Sitophilus</taxon>
    </lineage>
</organism>
<dbReference type="PANTHER" id="PTHR13135">
    <property type="entry name" value="CYTOSOLIC RESINIFERATOXIN BINDING PROTEIN RBP-26"/>
    <property type="match status" value="1"/>
</dbReference>